<dbReference type="CDD" id="cd05233">
    <property type="entry name" value="SDR_c"/>
    <property type="match status" value="1"/>
</dbReference>
<accession>A0A4U2YRC6</accession>
<dbReference type="SUPFAM" id="SSF51735">
    <property type="entry name" value="NAD(P)-binding Rossmann-fold domains"/>
    <property type="match status" value="1"/>
</dbReference>
<dbReference type="Proteomes" id="UP000307808">
    <property type="component" value="Unassembled WGS sequence"/>
</dbReference>
<keyword evidence="4" id="KW-1185">Reference proteome</keyword>
<dbReference type="EMBL" id="SZPY01000001">
    <property type="protein sequence ID" value="TKI63670.1"/>
    <property type="molecule type" value="Genomic_DNA"/>
</dbReference>
<evidence type="ECO:0000313" key="4">
    <source>
        <dbReference type="Proteomes" id="UP000307808"/>
    </source>
</evidence>
<dbReference type="NCBIfam" id="NF005559">
    <property type="entry name" value="PRK07231.1"/>
    <property type="match status" value="1"/>
</dbReference>
<proteinExistence type="inferred from homology"/>
<dbReference type="Pfam" id="PF13561">
    <property type="entry name" value="adh_short_C2"/>
    <property type="match status" value="1"/>
</dbReference>
<keyword evidence="2" id="KW-0560">Oxidoreductase</keyword>
<dbReference type="InterPro" id="IPR036291">
    <property type="entry name" value="NAD(P)-bd_dom_sf"/>
</dbReference>
<evidence type="ECO:0000313" key="3">
    <source>
        <dbReference type="EMBL" id="TKI63670.1"/>
    </source>
</evidence>
<dbReference type="FunFam" id="3.40.50.720:FF:000084">
    <property type="entry name" value="Short-chain dehydrogenase reductase"/>
    <property type="match status" value="1"/>
</dbReference>
<comment type="similarity">
    <text evidence="1">Belongs to the short-chain dehydrogenases/reductases (SDR) family.</text>
</comment>
<evidence type="ECO:0000256" key="1">
    <source>
        <dbReference type="ARBA" id="ARBA00006484"/>
    </source>
</evidence>
<organism evidence="3 4">
    <name type="scientific">Nocardioides jishulii</name>
    <dbReference type="NCBI Taxonomy" id="2575440"/>
    <lineage>
        <taxon>Bacteria</taxon>
        <taxon>Bacillati</taxon>
        <taxon>Actinomycetota</taxon>
        <taxon>Actinomycetes</taxon>
        <taxon>Propionibacteriales</taxon>
        <taxon>Nocardioidaceae</taxon>
        <taxon>Nocardioides</taxon>
    </lineage>
</organism>
<sequence>MTRPADQPTGRVHGKVAVVVGAGQTPGAALGNGRATALLLAREGARVVAVDAHEASAQETADLVAAEGGEAIAVKADVTDEGQVQAAIMAAVEQWGRLDVLHNNVGVSFAVGDAPTTEITPEAFSRVLDINLRGMVLASKHALPLMQAQGEGVITNVSSVAAVAPHPTVAYKTSKAGVLALTDHLAHTHGPDGVRVNALLPGLIDTPMGVERKVGGCTTRDDVVEERRRRSPLQRTGTAWDVAHAALFLASDEARFITGAHLTVDGGLRLAAG</sequence>
<gene>
    <name evidence="3" type="ORF">FC770_00305</name>
</gene>
<dbReference type="AlphaFoldDB" id="A0A4U2YRC6"/>
<dbReference type="OrthoDB" id="4307358at2"/>
<reference evidence="3 4" key="1">
    <citation type="submission" date="2019-04" db="EMBL/GenBank/DDBJ databases">
        <authorList>
            <person name="Dong K."/>
        </authorList>
    </citation>
    <scope>NUCLEOTIDE SEQUENCE [LARGE SCALE GENOMIC DNA]</scope>
    <source>
        <strain evidence="4">dk3543</strain>
    </source>
</reference>
<dbReference type="Gene3D" id="3.40.50.720">
    <property type="entry name" value="NAD(P)-binding Rossmann-like Domain"/>
    <property type="match status" value="1"/>
</dbReference>
<dbReference type="GO" id="GO:0016491">
    <property type="term" value="F:oxidoreductase activity"/>
    <property type="evidence" value="ECO:0007669"/>
    <property type="project" value="UniProtKB-KW"/>
</dbReference>
<name>A0A4U2YRC6_9ACTN</name>
<evidence type="ECO:0000256" key="2">
    <source>
        <dbReference type="ARBA" id="ARBA00023002"/>
    </source>
</evidence>
<dbReference type="PRINTS" id="PR00080">
    <property type="entry name" value="SDRFAMILY"/>
</dbReference>
<dbReference type="InterPro" id="IPR002347">
    <property type="entry name" value="SDR_fam"/>
</dbReference>
<dbReference type="RefSeq" id="WP_137064135.1">
    <property type="nucleotide sequence ID" value="NZ_CP040748.1"/>
</dbReference>
<protein>
    <submittedName>
        <fullName evidence="3">SDR family oxidoreductase</fullName>
    </submittedName>
</protein>
<dbReference type="PANTHER" id="PTHR24321:SF15">
    <property type="entry name" value="OXIDOREDUCTASE UCPA"/>
    <property type="match status" value="1"/>
</dbReference>
<comment type="caution">
    <text evidence="3">The sequence shown here is derived from an EMBL/GenBank/DDBJ whole genome shotgun (WGS) entry which is preliminary data.</text>
</comment>
<dbReference type="PANTHER" id="PTHR24321">
    <property type="entry name" value="DEHYDROGENASES, SHORT CHAIN"/>
    <property type="match status" value="1"/>
</dbReference>
<dbReference type="PRINTS" id="PR00081">
    <property type="entry name" value="GDHRDH"/>
</dbReference>